<dbReference type="PANTHER" id="PTHR13219">
    <property type="entry name" value="TRANSMEMBRANE PROTEIN 94"/>
    <property type="match status" value="1"/>
</dbReference>
<feature type="transmembrane region" description="Helical" evidence="6">
    <location>
        <begin position="1171"/>
        <end position="1189"/>
    </location>
</feature>
<proteinExistence type="predicted"/>
<feature type="transmembrane region" description="Helical" evidence="6">
    <location>
        <begin position="1008"/>
        <end position="1029"/>
    </location>
</feature>
<dbReference type="Gene3D" id="3.40.1110.10">
    <property type="entry name" value="Calcium-transporting ATPase, cytoplasmic domain N"/>
    <property type="match status" value="1"/>
</dbReference>
<evidence type="ECO:0000256" key="6">
    <source>
        <dbReference type="SAM" id="Phobius"/>
    </source>
</evidence>
<dbReference type="GO" id="GO:0000166">
    <property type="term" value="F:nucleotide binding"/>
    <property type="evidence" value="ECO:0007669"/>
    <property type="project" value="InterPro"/>
</dbReference>
<keyword evidence="3 6" id="KW-1133">Transmembrane helix</keyword>
<comment type="caution">
    <text evidence="8">The sequence shown here is derived from an EMBL/GenBank/DDBJ whole genome shotgun (WGS) entry which is preliminary data.</text>
</comment>
<keyword evidence="4 6" id="KW-0472">Membrane</keyword>
<evidence type="ECO:0000256" key="2">
    <source>
        <dbReference type="ARBA" id="ARBA00022692"/>
    </source>
</evidence>
<evidence type="ECO:0000256" key="4">
    <source>
        <dbReference type="ARBA" id="ARBA00023136"/>
    </source>
</evidence>
<evidence type="ECO:0000256" key="3">
    <source>
        <dbReference type="ARBA" id="ARBA00022989"/>
    </source>
</evidence>
<dbReference type="Proteomes" id="UP000320475">
    <property type="component" value="Unassembled WGS sequence"/>
</dbReference>
<evidence type="ECO:0000313" key="8">
    <source>
        <dbReference type="EMBL" id="TPX42086.1"/>
    </source>
</evidence>
<dbReference type="InterPro" id="IPR036412">
    <property type="entry name" value="HAD-like_sf"/>
</dbReference>
<feature type="transmembrane region" description="Helical" evidence="6">
    <location>
        <begin position="1050"/>
        <end position="1071"/>
    </location>
</feature>
<feature type="transmembrane region" description="Helical" evidence="6">
    <location>
        <begin position="1137"/>
        <end position="1159"/>
    </location>
</feature>
<dbReference type="InterPro" id="IPR023299">
    <property type="entry name" value="ATPase_P-typ_cyto_dom_N"/>
</dbReference>
<protein>
    <recommendedName>
        <fullName evidence="7">Cation-transporting P-type ATPase C-terminal domain-containing protein</fullName>
    </recommendedName>
</protein>
<evidence type="ECO:0000256" key="5">
    <source>
        <dbReference type="SAM" id="MobiDB-lite"/>
    </source>
</evidence>
<dbReference type="InterPro" id="IPR023214">
    <property type="entry name" value="HAD_sf"/>
</dbReference>
<dbReference type="AlphaFoldDB" id="A0A507CSF9"/>
<dbReference type="Gene3D" id="3.40.50.1000">
    <property type="entry name" value="HAD superfamily/HAD-like"/>
    <property type="match status" value="2"/>
</dbReference>
<gene>
    <name evidence="8" type="ORF">SeLEV6574_g05769</name>
</gene>
<dbReference type="Gene3D" id="1.20.1110.10">
    <property type="entry name" value="Calcium-transporting ATPase, transmembrane domain"/>
    <property type="match status" value="2"/>
</dbReference>
<dbReference type="Pfam" id="PF00689">
    <property type="entry name" value="Cation_ATPase_C"/>
    <property type="match status" value="1"/>
</dbReference>
<comment type="subcellular location">
    <subcellularLocation>
        <location evidence="1">Membrane</location>
    </subcellularLocation>
</comment>
<dbReference type="InterPro" id="IPR023298">
    <property type="entry name" value="ATPase_P-typ_TM_dom_sf"/>
</dbReference>
<dbReference type="SUPFAM" id="SSF81660">
    <property type="entry name" value="Metal cation-transporting ATPase, ATP-binding domain N"/>
    <property type="match status" value="1"/>
</dbReference>
<dbReference type="PANTHER" id="PTHR13219:SF6">
    <property type="entry name" value="TRANSMEMBRANE PROTEIN 94"/>
    <property type="match status" value="1"/>
</dbReference>
<dbReference type="SUPFAM" id="SSF56784">
    <property type="entry name" value="HAD-like"/>
    <property type="match status" value="1"/>
</dbReference>
<sequence>MDGGRLAPPSGLDEVDLGALSKQPPSSKRNGPFVTGLSQDEAQSSLLREAETVLMEQHPGLSSAPVIISYLLRPDHIVTYLSILGLLADFVCSRISGSTYISRDAAVLVEAILLAWVATWNVYMWSREIHLTVEEMRTRVQRLVDELKVYGISQKQEMRIPTHIPTVSLVRVFRSGVWQNHPTGLLVDGDVIQLSLGDTAPCKLQLLSVASPSLGQWTPEPFILFKSIMLTPKVLETPESYEAAMDPTSPLPLWPPKEIGSAGQYYFKVLENHIADTIKAALLIKRPVTIIVRQLEMLSSLFCQYVVWVMILIPFVINLVRFLVRSDSYQGAPWALAVQMLITLQVYVVLPLLPLSIPTLAIAARSYGNAQILSLFDALQTSKAEFEDDDDVDEFDVAPPPTKDIHLDPRIVWKKFIDQMTDIDVSSLARTTGLVESLASTTVICALDREGTIASPIPSVEQLFFLDEAGEPVVIDVIEDGNEPYGIYFEDRDWEKHIKLLKPLGLETLLNTDCAVLQGRRRNDNHRKSNNMHLHGRVQPARQTCLCRVGREIGFIDDALKPFVSRQLIQTFAPLYPCVSQNEALYHFEIPSMFSQVFEETNTGNLQLFSDGTWELILDSCGEYWNGKTLALMSDSIEEEIMEFAQKCSIGDMQVVAYAYRPVLQLPAGIAGNPLLDDEMVYVEIRNSMEEVVPPTGSAAPELRNMFQSSFDRQTHSTVSRAKDSSMGNVLMMKTRPLTARLMSEVDSIDSGISMEKNRFFRELIKGQTFLGMAAMSYQPKADVVSFIEDLRLAGIRFVYFSSAPERESKSFAGEKLGLEIDWNSCILLSSSNTSYLDPHDRKAQLPRGVQNIRNHIKNVDDIPLHVSLFAECNARTTREMVKIFQENGEVVCCIGSSLNDSNTECFAGADIGIGVEPLSVLKARGTAGGPISPLVAQSAFTTLPCALYLHFDTSFYILTQVIGEARTLATNARQGFLFLIGGLGSISFIQIVSYCFLLPPIMTGYQIIWLSWLILPLISLSFLFSGADEDVMIQMPVKNQEHLKDIWRYTWYLAARFSVCVGITVTTFAMTLGDLVHETETARVFGPYEYLDERSRWAILVSQNFALCVFVVYLVVTSLSFLHQTRSFWQVGVNRVWLIVICIAVVLQILFAVISLIHNPLHLKLLSWRTWFVTVAYLLLVLPIQELVKLHDSREWSQFQKRAKLEFNTKLGMHSPL</sequence>
<feature type="transmembrane region" description="Helical" evidence="6">
    <location>
        <begin position="977"/>
        <end position="1002"/>
    </location>
</feature>
<dbReference type="InterPro" id="IPR006068">
    <property type="entry name" value="ATPase_P-typ_cation-transptr_C"/>
</dbReference>
<dbReference type="OrthoDB" id="5568754at2759"/>
<dbReference type="InterPro" id="IPR039720">
    <property type="entry name" value="TMEM94"/>
</dbReference>
<reference evidence="8 9" key="1">
    <citation type="journal article" date="2019" name="Sci. Rep.">
        <title>Comparative genomics of chytrid fungi reveal insights into the obligate biotrophic and pathogenic lifestyle of Synchytrium endobioticum.</title>
        <authorList>
            <person name="van de Vossenberg B.T.L.H."/>
            <person name="Warris S."/>
            <person name="Nguyen H.D.T."/>
            <person name="van Gent-Pelzer M.P.E."/>
            <person name="Joly D.L."/>
            <person name="van de Geest H.C."/>
            <person name="Bonants P.J.M."/>
            <person name="Smith D.S."/>
            <person name="Levesque C.A."/>
            <person name="van der Lee T.A.J."/>
        </authorList>
    </citation>
    <scope>NUCLEOTIDE SEQUENCE [LARGE SCALE GENOMIC DNA]</scope>
    <source>
        <strain evidence="8 9">LEV6574</strain>
    </source>
</reference>
<feature type="transmembrane region" description="Helical" evidence="6">
    <location>
        <begin position="1098"/>
        <end position="1117"/>
    </location>
</feature>
<dbReference type="VEuPathDB" id="FungiDB:SeMB42_g06136"/>
<feature type="transmembrane region" description="Helical" evidence="6">
    <location>
        <begin position="302"/>
        <end position="324"/>
    </location>
</feature>
<name>A0A507CSF9_9FUNG</name>
<accession>A0A507CSF9</accession>
<feature type="domain" description="Cation-transporting P-type ATPase C-terminal" evidence="7">
    <location>
        <begin position="1000"/>
        <end position="1191"/>
    </location>
</feature>
<evidence type="ECO:0000256" key="1">
    <source>
        <dbReference type="ARBA" id="ARBA00004370"/>
    </source>
</evidence>
<evidence type="ECO:0000259" key="7">
    <source>
        <dbReference type="Pfam" id="PF00689"/>
    </source>
</evidence>
<organism evidence="8 9">
    <name type="scientific">Synchytrium endobioticum</name>
    <dbReference type="NCBI Taxonomy" id="286115"/>
    <lineage>
        <taxon>Eukaryota</taxon>
        <taxon>Fungi</taxon>
        <taxon>Fungi incertae sedis</taxon>
        <taxon>Chytridiomycota</taxon>
        <taxon>Chytridiomycota incertae sedis</taxon>
        <taxon>Chytridiomycetes</taxon>
        <taxon>Synchytriales</taxon>
        <taxon>Synchytriaceae</taxon>
        <taxon>Synchytrium</taxon>
    </lineage>
</organism>
<dbReference type="GO" id="GO:0016020">
    <property type="term" value="C:membrane"/>
    <property type="evidence" value="ECO:0007669"/>
    <property type="project" value="UniProtKB-SubCell"/>
</dbReference>
<dbReference type="SUPFAM" id="SSF81665">
    <property type="entry name" value="Calcium ATPase, transmembrane domain M"/>
    <property type="match status" value="1"/>
</dbReference>
<feature type="region of interest" description="Disordered" evidence="5">
    <location>
        <begin position="1"/>
        <end position="35"/>
    </location>
</feature>
<keyword evidence="2 6" id="KW-0812">Transmembrane</keyword>
<evidence type="ECO:0000313" key="9">
    <source>
        <dbReference type="Proteomes" id="UP000320475"/>
    </source>
</evidence>
<dbReference type="EMBL" id="QEAM01000287">
    <property type="protein sequence ID" value="TPX42086.1"/>
    <property type="molecule type" value="Genomic_DNA"/>
</dbReference>